<name>A0A8H7SRM6_9FUNG</name>
<evidence type="ECO:0000313" key="1">
    <source>
        <dbReference type="EMBL" id="KAG2234002.1"/>
    </source>
</evidence>
<comment type="caution">
    <text evidence="1">The sequence shown here is derived from an EMBL/GenBank/DDBJ whole genome shotgun (WGS) entry which is preliminary data.</text>
</comment>
<gene>
    <name evidence="1" type="ORF">INT48_006494</name>
</gene>
<proteinExistence type="predicted"/>
<protein>
    <submittedName>
        <fullName evidence="1">Uncharacterized protein</fullName>
    </submittedName>
</protein>
<sequence>MLRYIVTLLKQIETLVLIIGIVTVNEAILEEEYVTVLGDLKECTYGMERSKIKYKYDGKPYRLIFNGETKSRFHKSRSNLNFSTDDESDYSSGSI</sequence>
<reference evidence="1" key="1">
    <citation type="submission" date="2021-01" db="EMBL/GenBank/DDBJ databases">
        <title>Metabolic potential, ecology and presence of endohyphal bacteria is reflected in genomic diversity of Mucoromycotina.</title>
        <authorList>
            <person name="Muszewska A."/>
            <person name="Okrasinska A."/>
            <person name="Steczkiewicz K."/>
            <person name="Drgas O."/>
            <person name="Orlowska M."/>
            <person name="Perlinska-Lenart U."/>
            <person name="Aleksandrzak-Piekarczyk T."/>
            <person name="Szatraj K."/>
            <person name="Zielenkiewicz U."/>
            <person name="Pilsyk S."/>
            <person name="Malc E."/>
            <person name="Mieczkowski P."/>
            <person name="Kruszewska J.S."/>
            <person name="Biernat P."/>
            <person name="Pawlowska J."/>
        </authorList>
    </citation>
    <scope>NUCLEOTIDE SEQUENCE</scope>
    <source>
        <strain evidence="1">WA0000018081</strain>
    </source>
</reference>
<dbReference type="EMBL" id="JAEPRE010000064">
    <property type="protein sequence ID" value="KAG2234002.1"/>
    <property type="molecule type" value="Genomic_DNA"/>
</dbReference>
<evidence type="ECO:0000313" key="2">
    <source>
        <dbReference type="Proteomes" id="UP000613177"/>
    </source>
</evidence>
<accession>A0A8H7SRM6</accession>
<dbReference type="AlphaFoldDB" id="A0A8H7SRM6"/>
<dbReference type="Proteomes" id="UP000613177">
    <property type="component" value="Unassembled WGS sequence"/>
</dbReference>
<organism evidence="1 2">
    <name type="scientific">Thamnidium elegans</name>
    <dbReference type="NCBI Taxonomy" id="101142"/>
    <lineage>
        <taxon>Eukaryota</taxon>
        <taxon>Fungi</taxon>
        <taxon>Fungi incertae sedis</taxon>
        <taxon>Mucoromycota</taxon>
        <taxon>Mucoromycotina</taxon>
        <taxon>Mucoromycetes</taxon>
        <taxon>Mucorales</taxon>
        <taxon>Mucorineae</taxon>
        <taxon>Mucoraceae</taxon>
        <taxon>Thamnidium</taxon>
    </lineage>
</organism>
<keyword evidence="2" id="KW-1185">Reference proteome</keyword>